<dbReference type="InterPro" id="IPR023151">
    <property type="entry name" value="PEP_util_CS"/>
</dbReference>
<feature type="binding site" evidence="20">
    <location>
        <position position="454"/>
    </location>
    <ligand>
        <name>Mg(2+)</name>
        <dbReference type="ChEBI" id="CHEBI:18420"/>
    </ligand>
</feature>
<feature type="binding site" evidence="19">
    <location>
        <position position="295"/>
    </location>
    <ligand>
        <name>phosphoenolpyruvate</name>
        <dbReference type="ChEBI" id="CHEBI:58702"/>
    </ligand>
</feature>
<comment type="function">
    <text evidence="3 17">General (non sugar-specific) component of the phosphoenolpyruvate-dependent sugar phosphotransferase system (sugar PTS). This major carbohydrate active-transport system catalyzes the phosphorylation of incoming sugar substrates concomitantly with their translocation across the cell membrane. Enzyme I transfers the phosphoryl group from phosphoenolpyruvate (PEP) to the phosphoryl carrier protein (HPr).</text>
</comment>
<evidence type="ECO:0000313" key="25">
    <source>
        <dbReference type="Proteomes" id="UP000199652"/>
    </source>
</evidence>
<dbReference type="InterPro" id="IPR036637">
    <property type="entry name" value="Phosphohistidine_dom_sf"/>
</dbReference>
<evidence type="ECO:0000256" key="18">
    <source>
        <dbReference type="PIRSR" id="PIRSR000732-1"/>
    </source>
</evidence>
<evidence type="ECO:0000256" key="13">
    <source>
        <dbReference type="ARBA" id="ARBA00022723"/>
    </source>
</evidence>
<evidence type="ECO:0000256" key="15">
    <source>
        <dbReference type="ARBA" id="ARBA00022842"/>
    </source>
</evidence>
<comment type="subcellular location">
    <subcellularLocation>
        <location evidence="4 17">Cytoplasm</location>
    </subcellularLocation>
</comment>
<comment type="catalytic activity">
    <reaction evidence="1 17">
        <text>L-histidyl-[protein] + phosphoenolpyruvate = N(pros)-phospho-L-histidyl-[protein] + pyruvate</text>
        <dbReference type="Rhea" id="RHEA:23880"/>
        <dbReference type="Rhea" id="RHEA-COMP:9745"/>
        <dbReference type="Rhea" id="RHEA-COMP:9746"/>
        <dbReference type="ChEBI" id="CHEBI:15361"/>
        <dbReference type="ChEBI" id="CHEBI:29979"/>
        <dbReference type="ChEBI" id="CHEBI:58702"/>
        <dbReference type="ChEBI" id="CHEBI:64837"/>
        <dbReference type="EC" id="2.7.3.9"/>
    </reaction>
</comment>
<dbReference type="InterPro" id="IPR008731">
    <property type="entry name" value="PTS_EIN"/>
</dbReference>
<dbReference type="Pfam" id="PF00391">
    <property type="entry name" value="PEP-utilizers"/>
    <property type="match status" value="1"/>
</dbReference>
<dbReference type="Gene3D" id="3.50.30.10">
    <property type="entry name" value="Phosphohistidine domain"/>
    <property type="match status" value="1"/>
</dbReference>
<dbReference type="InterPro" id="IPR024692">
    <property type="entry name" value="PTS_EI"/>
</dbReference>
<evidence type="ECO:0000313" key="24">
    <source>
        <dbReference type="EMBL" id="SDY31429.1"/>
    </source>
</evidence>
<proteinExistence type="inferred from homology"/>
<feature type="binding site" evidence="19">
    <location>
        <begin position="453"/>
        <end position="454"/>
    </location>
    <ligand>
        <name>phosphoenolpyruvate</name>
        <dbReference type="ChEBI" id="CHEBI:58702"/>
    </ligand>
</feature>
<dbReference type="InterPro" id="IPR000121">
    <property type="entry name" value="PEP_util_C"/>
</dbReference>
<evidence type="ECO:0000256" key="10">
    <source>
        <dbReference type="ARBA" id="ARBA00022597"/>
    </source>
</evidence>
<feature type="binding site" evidence="20">
    <location>
        <position position="430"/>
    </location>
    <ligand>
        <name>Mg(2+)</name>
        <dbReference type="ChEBI" id="CHEBI:18420"/>
    </ligand>
</feature>
<keyword evidence="12 17" id="KW-0598">Phosphotransferase system</keyword>
<evidence type="ECO:0000256" key="6">
    <source>
        <dbReference type="ARBA" id="ARBA00012232"/>
    </source>
</evidence>
<dbReference type="SUPFAM" id="SSF52009">
    <property type="entry name" value="Phosphohistidine domain"/>
    <property type="match status" value="1"/>
</dbReference>
<keyword evidence="13 17" id="KW-0479">Metal-binding</keyword>
<evidence type="ECO:0000256" key="16">
    <source>
        <dbReference type="ARBA" id="ARBA00033235"/>
    </source>
</evidence>
<dbReference type="NCBIfam" id="TIGR01417">
    <property type="entry name" value="PTS_I_fam"/>
    <property type="match status" value="1"/>
</dbReference>
<dbReference type="PRINTS" id="PR01736">
    <property type="entry name" value="PHPHTRNFRASE"/>
</dbReference>
<dbReference type="GO" id="GO:0009401">
    <property type="term" value="P:phosphoenolpyruvate-dependent sugar phosphotransferase system"/>
    <property type="evidence" value="ECO:0007669"/>
    <property type="project" value="UniProtKB-KW"/>
</dbReference>
<evidence type="ECO:0000256" key="4">
    <source>
        <dbReference type="ARBA" id="ARBA00004496"/>
    </source>
</evidence>
<feature type="domain" description="Phosphotransferase system enzyme I N-terminal" evidence="23">
    <location>
        <begin position="4"/>
        <end position="125"/>
    </location>
</feature>
<feature type="domain" description="PEP-utilising enzyme C-terminal" evidence="22">
    <location>
        <begin position="250"/>
        <end position="540"/>
    </location>
</feature>
<dbReference type="AlphaFoldDB" id="A0A1H3IVZ0"/>
<keyword evidence="15 17" id="KW-0460">Magnesium</keyword>
<evidence type="ECO:0000256" key="17">
    <source>
        <dbReference type="PIRNR" id="PIRNR000732"/>
    </source>
</evidence>
<evidence type="ECO:0000259" key="23">
    <source>
        <dbReference type="Pfam" id="PF05524"/>
    </source>
</evidence>
<dbReference type="PANTHER" id="PTHR46244">
    <property type="entry name" value="PHOSPHOENOLPYRUVATE-PROTEIN PHOSPHOTRANSFERASE"/>
    <property type="match status" value="1"/>
</dbReference>
<evidence type="ECO:0000256" key="12">
    <source>
        <dbReference type="ARBA" id="ARBA00022683"/>
    </source>
</evidence>
<keyword evidence="8 17" id="KW-0813">Transport</keyword>
<dbReference type="SUPFAM" id="SSF51621">
    <property type="entry name" value="Phosphoenolpyruvate/pyruvate domain"/>
    <property type="match status" value="1"/>
</dbReference>
<dbReference type="InterPro" id="IPR006318">
    <property type="entry name" value="PTS_EI-like"/>
</dbReference>
<evidence type="ECO:0000256" key="8">
    <source>
        <dbReference type="ARBA" id="ARBA00022448"/>
    </source>
</evidence>
<gene>
    <name evidence="24" type="ORF">SAMN04488579_1256</name>
</gene>
<dbReference type="PROSITE" id="PS00742">
    <property type="entry name" value="PEP_ENZYMES_2"/>
    <property type="match status" value="1"/>
</dbReference>
<evidence type="ECO:0000256" key="14">
    <source>
        <dbReference type="ARBA" id="ARBA00022777"/>
    </source>
</evidence>
<dbReference type="GO" id="GO:0005737">
    <property type="term" value="C:cytoplasm"/>
    <property type="evidence" value="ECO:0007669"/>
    <property type="project" value="UniProtKB-SubCell"/>
</dbReference>
<comment type="similarity">
    <text evidence="5 17">Belongs to the PEP-utilizing enzyme family.</text>
</comment>
<feature type="domain" description="PEP-utilising enzyme mobile" evidence="21">
    <location>
        <begin position="152"/>
        <end position="224"/>
    </location>
</feature>
<sequence length="577" mass="62548">MIKEGIIASSGIAIATAFVYAKVELNIEETTVTDTEGEITRLQGALTESKAQLAGIKEKAAADLGAEEAEIFEAHAMVLEDPEFVDSIIGEINGNHYSAVYATKVVTDRFYDLFDAMDDPYFRGRAADIRDVGTRVMNNIMGVDNVDISSLDEDTIIIAEDLAPSDTAQMDKKRVKGFATDIGSRTSHTAIMARSLEIPAVLGLGDITSAVGNGQTVIVDGIQGKVIVDPSEGELAEYQQKKADYEAYMAELSQLKEQPAETKDGHRVELVGNIGSPADVEGVLNNGGEGVGLYRTEFLYMDSDVMPDEEKQFAAYKTVIESFKGGAVIIRTLDIGGDKKLPYLPLPEEMNPFLGLRAIRLCFERPEMFKTQLRAILRASAYGTAKIMFPMISGIGEVRQAKGILAECMAELDAEGIAYDKGIGVGIMVEIPSAAVTADIIAKEVDFFSIGTNDLCQYTLAVDRMNQTVSYLYDPLNPAILRLVRKVIEASDSYPGKFTGMCGEMAGDPYATLVLLGLGLNEFSMSAPSIPQVKKIIRSVSFETAKEIAEEALDLETGEEVQAMIKAKLNELDIKIV</sequence>
<organism evidence="24 25">
    <name type="scientific">Eubacterium barkeri</name>
    <name type="common">Clostridium barkeri</name>
    <dbReference type="NCBI Taxonomy" id="1528"/>
    <lineage>
        <taxon>Bacteria</taxon>
        <taxon>Bacillati</taxon>
        <taxon>Bacillota</taxon>
        <taxon>Clostridia</taxon>
        <taxon>Eubacteriales</taxon>
        <taxon>Eubacteriaceae</taxon>
        <taxon>Eubacterium</taxon>
    </lineage>
</organism>
<evidence type="ECO:0000256" key="2">
    <source>
        <dbReference type="ARBA" id="ARBA00001946"/>
    </source>
</evidence>
<dbReference type="InterPro" id="IPR036618">
    <property type="entry name" value="PtsI_HPr-bd_sf"/>
</dbReference>
<evidence type="ECO:0000259" key="21">
    <source>
        <dbReference type="Pfam" id="PF00391"/>
    </source>
</evidence>
<feature type="binding site" evidence="19">
    <location>
        <position position="464"/>
    </location>
    <ligand>
        <name>phosphoenolpyruvate</name>
        <dbReference type="ChEBI" id="CHEBI:58702"/>
    </ligand>
</feature>
<evidence type="ECO:0000256" key="3">
    <source>
        <dbReference type="ARBA" id="ARBA00002728"/>
    </source>
</evidence>
<dbReference type="PANTHER" id="PTHR46244:SF3">
    <property type="entry name" value="PHOSPHOENOLPYRUVATE-PROTEIN PHOSPHOTRANSFERASE"/>
    <property type="match status" value="1"/>
</dbReference>
<keyword evidence="10 17" id="KW-0762">Sugar transport</keyword>
<name>A0A1H3IVZ0_EUBBA</name>
<evidence type="ECO:0000256" key="20">
    <source>
        <dbReference type="PIRSR" id="PIRSR000732-3"/>
    </source>
</evidence>
<keyword evidence="9 17" id="KW-0963">Cytoplasm</keyword>
<accession>A0A1H3IVZ0</accession>
<dbReference type="InterPro" id="IPR040442">
    <property type="entry name" value="Pyrv_kinase-like_dom_sf"/>
</dbReference>
<dbReference type="Proteomes" id="UP000199652">
    <property type="component" value="Unassembled WGS sequence"/>
</dbReference>
<dbReference type="InterPro" id="IPR015813">
    <property type="entry name" value="Pyrv/PenolPyrv_kinase-like_dom"/>
</dbReference>
<dbReference type="PIRSF" id="PIRSF000732">
    <property type="entry name" value="PTS_enzyme_I"/>
    <property type="match status" value="1"/>
</dbReference>
<keyword evidence="14 17" id="KW-0418">Kinase</keyword>
<feature type="active site" description="Tele-phosphohistidine intermediate" evidence="18">
    <location>
        <position position="188"/>
    </location>
</feature>
<dbReference type="GO" id="GO:0046872">
    <property type="term" value="F:metal ion binding"/>
    <property type="evidence" value="ECO:0007669"/>
    <property type="project" value="UniProtKB-KW"/>
</dbReference>
<feature type="binding site" evidence="19">
    <location>
        <position position="331"/>
    </location>
    <ligand>
        <name>phosphoenolpyruvate</name>
        <dbReference type="ChEBI" id="CHEBI:58702"/>
    </ligand>
</feature>
<evidence type="ECO:0000259" key="22">
    <source>
        <dbReference type="Pfam" id="PF02896"/>
    </source>
</evidence>
<evidence type="ECO:0000256" key="5">
    <source>
        <dbReference type="ARBA" id="ARBA00007837"/>
    </source>
</evidence>
<protein>
    <recommendedName>
        <fullName evidence="7 17">Phosphoenolpyruvate-protein phosphotransferase</fullName>
        <ecNumber evidence="6 17">2.7.3.9</ecNumber>
    </recommendedName>
    <alternativeName>
        <fullName evidence="16 17">Phosphotransferase system, enzyme I</fullName>
    </alternativeName>
</protein>
<evidence type="ECO:0000256" key="19">
    <source>
        <dbReference type="PIRSR" id="PIRSR000732-2"/>
    </source>
</evidence>
<dbReference type="SUPFAM" id="SSF47831">
    <property type="entry name" value="Enzyme I of the PEP:sugar phosphotransferase system HPr-binding (sub)domain"/>
    <property type="match status" value="1"/>
</dbReference>
<dbReference type="Pfam" id="PF02896">
    <property type="entry name" value="PEP-utilizers_C"/>
    <property type="match status" value="1"/>
</dbReference>
<comment type="cofactor">
    <cofactor evidence="2 17 20">
        <name>Mg(2+)</name>
        <dbReference type="ChEBI" id="CHEBI:18420"/>
    </cofactor>
</comment>
<dbReference type="InterPro" id="IPR008279">
    <property type="entry name" value="PEP-util_enz_mobile_dom"/>
</dbReference>
<evidence type="ECO:0000256" key="11">
    <source>
        <dbReference type="ARBA" id="ARBA00022679"/>
    </source>
</evidence>
<dbReference type="GO" id="GO:0016301">
    <property type="term" value="F:kinase activity"/>
    <property type="evidence" value="ECO:0007669"/>
    <property type="project" value="UniProtKB-KW"/>
</dbReference>
<evidence type="ECO:0000256" key="9">
    <source>
        <dbReference type="ARBA" id="ARBA00022490"/>
    </source>
</evidence>
<feature type="active site" description="Proton donor" evidence="18">
    <location>
        <position position="502"/>
    </location>
</feature>
<dbReference type="Gene3D" id="1.10.274.10">
    <property type="entry name" value="PtsI, HPr-binding domain"/>
    <property type="match status" value="1"/>
</dbReference>
<dbReference type="STRING" id="1528.SAMN04488579_1256"/>
<dbReference type="EMBL" id="FNOU01000025">
    <property type="protein sequence ID" value="SDY31429.1"/>
    <property type="molecule type" value="Genomic_DNA"/>
</dbReference>
<dbReference type="EC" id="2.7.3.9" evidence="6 17"/>
<dbReference type="FunFam" id="3.20.20.60:FF:000007">
    <property type="entry name" value="Phosphoenolpyruvate-protein phosphotransferase"/>
    <property type="match status" value="1"/>
</dbReference>
<dbReference type="Gene3D" id="3.20.20.60">
    <property type="entry name" value="Phosphoenolpyruvate-binding domains"/>
    <property type="match status" value="1"/>
</dbReference>
<reference evidence="25" key="1">
    <citation type="submission" date="2016-10" db="EMBL/GenBank/DDBJ databases">
        <authorList>
            <person name="Varghese N."/>
            <person name="Submissions S."/>
        </authorList>
    </citation>
    <scope>NUCLEOTIDE SEQUENCE [LARGE SCALE GENOMIC DNA]</scope>
    <source>
        <strain evidence="25">VPI 5359</strain>
    </source>
</reference>
<evidence type="ECO:0000256" key="7">
    <source>
        <dbReference type="ARBA" id="ARBA00016544"/>
    </source>
</evidence>
<dbReference type="GO" id="GO:0008965">
    <property type="term" value="F:phosphoenolpyruvate-protein phosphotransferase activity"/>
    <property type="evidence" value="ECO:0007669"/>
    <property type="project" value="UniProtKB-EC"/>
</dbReference>
<keyword evidence="11 17" id="KW-0808">Transferase</keyword>
<dbReference type="Pfam" id="PF05524">
    <property type="entry name" value="PEP-utilisers_N"/>
    <property type="match status" value="1"/>
</dbReference>
<keyword evidence="25" id="KW-1185">Reference proteome</keyword>
<evidence type="ECO:0000256" key="1">
    <source>
        <dbReference type="ARBA" id="ARBA00000683"/>
    </source>
</evidence>
<dbReference type="InterPro" id="IPR050499">
    <property type="entry name" value="PEP-utilizing_PTS_enzyme"/>
</dbReference>